<dbReference type="InterPro" id="IPR004360">
    <property type="entry name" value="Glyas_Fos-R_dOase_dom"/>
</dbReference>
<name>A0A1H2E8H1_9PSED</name>
<accession>A0A1H2E8H1</accession>
<organism evidence="3 4">
    <name type="scientific">Pseudomonas yamanorum</name>
    <dbReference type="NCBI Taxonomy" id="515393"/>
    <lineage>
        <taxon>Bacteria</taxon>
        <taxon>Pseudomonadati</taxon>
        <taxon>Pseudomonadota</taxon>
        <taxon>Gammaproteobacteria</taxon>
        <taxon>Pseudomonadales</taxon>
        <taxon>Pseudomonadaceae</taxon>
        <taxon>Pseudomonas</taxon>
    </lineage>
</organism>
<dbReference type="Gene3D" id="3.10.180.10">
    <property type="entry name" value="2,3-Dihydroxybiphenyl 1,2-Dioxygenase, domain 1"/>
    <property type="match status" value="1"/>
</dbReference>
<proteinExistence type="predicted"/>
<gene>
    <name evidence="3" type="ORF">HX826_19845</name>
    <name evidence="2" type="ORF">RCO22_11085</name>
</gene>
<dbReference type="InterPro" id="IPR037523">
    <property type="entry name" value="VOC_core"/>
</dbReference>
<reference evidence="3 4" key="1">
    <citation type="submission" date="2020-04" db="EMBL/GenBank/DDBJ databases">
        <title>Molecular characterization of pseudomonads from Agaricus bisporus reveal novel blotch 2 pathogens in Western Europe.</title>
        <authorList>
            <person name="Taparia T."/>
            <person name="Krijger M."/>
            <person name="Haynes E."/>
            <person name="Elpinstone J.G."/>
            <person name="Noble R."/>
            <person name="Van Der Wolf J."/>
        </authorList>
    </citation>
    <scope>NUCLEOTIDE SEQUENCE [LARGE SCALE GENOMIC DNA]</scope>
    <source>
        <strain evidence="3 4">IPO3753</strain>
    </source>
</reference>
<dbReference type="AlphaFoldDB" id="A0A1H2E8H1"/>
<evidence type="ECO:0000313" key="5">
    <source>
        <dbReference type="Proteomes" id="UP001224477"/>
    </source>
</evidence>
<dbReference type="Proteomes" id="UP000546584">
    <property type="component" value="Unassembled WGS sequence"/>
</dbReference>
<reference evidence="2 5" key="2">
    <citation type="journal article" date="2023" name="Microbiol. Resour. Announc.">
        <title>Whole-genome sequence of Pseudomonas yamanorum OLsAu1 isolated from the edible ectomycorrhizal mushroom Lactarius sp. section Deliciosi.</title>
        <authorList>
            <person name="Ramirez-Mendoza R."/>
            <person name="Angeles-Argaiz R.E."/>
            <person name="Hernandez-Oaxaca D."/>
            <person name="Aguirre-Beltran L."/>
            <person name="Almaraz-Suarez J."/>
            <person name="Perez-Moreno J."/>
        </authorList>
    </citation>
    <scope>NUCLEOTIDE SEQUENCE [LARGE SCALE GENOMIC DNA]</scope>
    <source>
        <strain evidence="2 5">OLsAu1</strain>
    </source>
</reference>
<dbReference type="Pfam" id="PF00903">
    <property type="entry name" value="Glyoxalase"/>
    <property type="match status" value="1"/>
</dbReference>
<dbReference type="Proteomes" id="UP001224477">
    <property type="component" value="Unassembled WGS sequence"/>
</dbReference>
<evidence type="ECO:0000313" key="3">
    <source>
        <dbReference type="EMBL" id="NWD44134.1"/>
    </source>
</evidence>
<dbReference type="RefSeq" id="WP_063030510.1">
    <property type="nucleotide sequence ID" value="NZ_CP012400.2"/>
</dbReference>
<dbReference type="OrthoDB" id="9794917at2"/>
<dbReference type="GeneID" id="93510901"/>
<evidence type="ECO:0000313" key="2">
    <source>
        <dbReference type="EMBL" id="MDR0189482.1"/>
    </source>
</evidence>
<keyword evidence="5" id="KW-1185">Reference proteome</keyword>
<sequence>MKFSSVRLVTNHFERLVQFYQNLTTVEPRHLAEGFAEIHLDGVVLAIADERLIRLHNDGLAVAASNRSAILEFQVDDVEAVLLRIGRADVVMPVTVMPWGNTSVLLRDPDGSLVNVFSRPWR</sequence>
<dbReference type="SUPFAM" id="SSF54593">
    <property type="entry name" value="Glyoxalase/Bleomycin resistance protein/Dihydroxybiphenyl dioxygenase"/>
    <property type="match status" value="1"/>
</dbReference>
<comment type="caution">
    <text evidence="3">The sequence shown here is derived from an EMBL/GenBank/DDBJ whole genome shotgun (WGS) entry which is preliminary data.</text>
</comment>
<protein>
    <submittedName>
        <fullName evidence="3">Glyoxalase/bleomycin resistance/dioxygenase family protein</fullName>
    </submittedName>
</protein>
<evidence type="ECO:0000259" key="1">
    <source>
        <dbReference type="PROSITE" id="PS51819"/>
    </source>
</evidence>
<dbReference type="EMBL" id="JAVGXC010000008">
    <property type="protein sequence ID" value="MDR0189482.1"/>
    <property type="molecule type" value="Genomic_DNA"/>
</dbReference>
<dbReference type="EMBL" id="JACAQR010000029">
    <property type="protein sequence ID" value="NWD44134.1"/>
    <property type="molecule type" value="Genomic_DNA"/>
</dbReference>
<dbReference type="InterPro" id="IPR029068">
    <property type="entry name" value="Glyas_Bleomycin-R_OHBP_Dase"/>
</dbReference>
<evidence type="ECO:0000313" key="4">
    <source>
        <dbReference type="Proteomes" id="UP000546584"/>
    </source>
</evidence>
<feature type="domain" description="VOC" evidence="1">
    <location>
        <begin position="2"/>
        <end position="119"/>
    </location>
</feature>
<dbReference type="PROSITE" id="PS51819">
    <property type="entry name" value="VOC"/>
    <property type="match status" value="1"/>
</dbReference>